<evidence type="ECO:0000313" key="5">
    <source>
        <dbReference type="EMBL" id="AST91439.1"/>
    </source>
</evidence>
<evidence type="ECO:0000313" key="6">
    <source>
        <dbReference type="Proteomes" id="UP000215224"/>
    </source>
</evidence>
<dbReference type="RefSeq" id="WP_066412545.1">
    <property type="nucleotide sequence ID" value="NZ_CP018866.1"/>
</dbReference>
<dbReference type="PANTHER" id="PTHR35841:SF1">
    <property type="entry name" value="PHOSPHONATES-BINDING PERIPLASMIC PROTEIN"/>
    <property type="match status" value="1"/>
</dbReference>
<sequence length="318" mass="34350">MKKLLTVMLVAILAVALAACGTSNNGNNAGTNNAGTNNGAGSGEEAGTEKPDKLIMGFVPSTESDKIADTVEPLAERLSEILGVEVEGSVMTNYTALVEAMGSGKVHIGFVPTFAYIQANERYDIEVILKSIRNGSSSYKAQYLVRADSGIESFADLEGKIWAFGDITSTSGFLFPAVQLMQEFDIDSTDALQQDFFAQTVAVGSHDNAALTVLDGDADVATTFDDVRDVLEADYPEVKEELVVLGYTDPIPNDTISVIPSLDPAFVEEIKQAFLSFNDDEEMIEIMNDVYRWTGIDEASDEEYDIVRDVARLTGYEG</sequence>
<dbReference type="CDD" id="cd01071">
    <property type="entry name" value="PBP2_PhnD_like"/>
    <property type="match status" value="1"/>
</dbReference>
<reference evidence="5 6" key="1">
    <citation type="submission" date="2016-12" db="EMBL/GenBank/DDBJ databases">
        <title>The whole genome sequencing and assembly of Bacillus cohnii DSM 6307T strain.</title>
        <authorList>
            <person name="Lee Y.-J."/>
            <person name="Yi H."/>
            <person name="Bahn Y.-S."/>
            <person name="Kim J.F."/>
            <person name="Lee D.-W."/>
        </authorList>
    </citation>
    <scope>NUCLEOTIDE SEQUENCE [LARGE SCALE GENOMIC DNA]</scope>
    <source>
        <strain evidence="5 6">DSM 6307</strain>
    </source>
</reference>
<dbReference type="Gene3D" id="3.40.190.10">
    <property type="entry name" value="Periplasmic binding protein-like II"/>
    <property type="match status" value="2"/>
</dbReference>
<gene>
    <name evidence="5" type="ORF">BC6307_09170</name>
</gene>
<dbReference type="KEGG" id="bcoh:BC6307_09170"/>
<dbReference type="AlphaFoldDB" id="A0A223KPQ6"/>
<dbReference type="EMBL" id="CP018866">
    <property type="protein sequence ID" value="AST91439.1"/>
    <property type="molecule type" value="Genomic_DNA"/>
</dbReference>
<organism evidence="5 6">
    <name type="scientific">Sutcliffiella cohnii</name>
    <dbReference type="NCBI Taxonomy" id="33932"/>
    <lineage>
        <taxon>Bacteria</taxon>
        <taxon>Bacillati</taxon>
        <taxon>Bacillota</taxon>
        <taxon>Bacilli</taxon>
        <taxon>Bacillales</taxon>
        <taxon>Bacillaceae</taxon>
        <taxon>Sutcliffiella</taxon>
    </lineage>
</organism>
<dbReference type="SUPFAM" id="SSF53850">
    <property type="entry name" value="Periplasmic binding protein-like II"/>
    <property type="match status" value="1"/>
</dbReference>
<dbReference type="Proteomes" id="UP000215224">
    <property type="component" value="Chromosome"/>
</dbReference>
<evidence type="ECO:0000256" key="3">
    <source>
        <dbReference type="SAM" id="MobiDB-lite"/>
    </source>
</evidence>
<feature type="signal peptide" evidence="4">
    <location>
        <begin position="1"/>
        <end position="18"/>
    </location>
</feature>
<dbReference type="GO" id="GO:0055085">
    <property type="term" value="P:transmembrane transport"/>
    <property type="evidence" value="ECO:0007669"/>
    <property type="project" value="InterPro"/>
</dbReference>
<dbReference type="Pfam" id="PF12974">
    <property type="entry name" value="Phosphonate-bd"/>
    <property type="match status" value="1"/>
</dbReference>
<feature type="region of interest" description="Disordered" evidence="3">
    <location>
        <begin position="26"/>
        <end position="49"/>
    </location>
</feature>
<evidence type="ECO:0000256" key="4">
    <source>
        <dbReference type="SAM" id="SignalP"/>
    </source>
</evidence>
<dbReference type="GO" id="GO:0043190">
    <property type="term" value="C:ATP-binding cassette (ABC) transporter complex"/>
    <property type="evidence" value="ECO:0007669"/>
    <property type="project" value="InterPro"/>
</dbReference>
<dbReference type="PANTHER" id="PTHR35841">
    <property type="entry name" value="PHOSPHONATES-BINDING PERIPLASMIC PROTEIN"/>
    <property type="match status" value="1"/>
</dbReference>
<evidence type="ECO:0000256" key="1">
    <source>
        <dbReference type="ARBA" id="ARBA00007162"/>
    </source>
</evidence>
<keyword evidence="6" id="KW-1185">Reference proteome</keyword>
<keyword evidence="2 4" id="KW-0732">Signal</keyword>
<dbReference type="InterPro" id="IPR005770">
    <property type="entry name" value="PhnD"/>
</dbReference>
<evidence type="ECO:0000256" key="2">
    <source>
        <dbReference type="ARBA" id="ARBA00022729"/>
    </source>
</evidence>
<comment type="similarity">
    <text evidence="1">Belongs to the phosphate/phosphite/phosphonate binding protein family.</text>
</comment>
<accession>A0A223KPQ6</accession>
<dbReference type="PROSITE" id="PS51257">
    <property type="entry name" value="PROKAR_LIPOPROTEIN"/>
    <property type="match status" value="1"/>
</dbReference>
<feature type="chain" id="PRO_5038609824" evidence="4">
    <location>
        <begin position="19"/>
        <end position="318"/>
    </location>
</feature>
<dbReference type="NCBIfam" id="TIGR01098">
    <property type="entry name" value="3A0109s03R"/>
    <property type="match status" value="1"/>
</dbReference>
<feature type="compositionally biased region" description="Low complexity" evidence="3">
    <location>
        <begin position="26"/>
        <end position="37"/>
    </location>
</feature>
<proteinExistence type="inferred from homology"/>
<protein>
    <submittedName>
        <fullName evidence="5">Phosphonate ABC transporter substrate-binding protein</fullName>
    </submittedName>
</protein>
<name>A0A223KPQ6_9BACI</name>
<dbReference type="STRING" id="1314751.GCA_001591425_00847"/>